<comment type="caution">
    <text evidence="1">The sequence shown here is derived from an EMBL/GenBank/DDBJ whole genome shotgun (WGS) entry which is preliminary data.</text>
</comment>
<proteinExistence type="predicted"/>
<accession>A0A4C1TU49</accession>
<dbReference type="Proteomes" id="UP000299102">
    <property type="component" value="Unassembled WGS sequence"/>
</dbReference>
<organism evidence="1 2">
    <name type="scientific">Eumeta variegata</name>
    <name type="common">Bagworm moth</name>
    <name type="synonym">Eumeta japonica</name>
    <dbReference type="NCBI Taxonomy" id="151549"/>
    <lineage>
        <taxon>Eukaryota</taxon>
        <taxon>Metazoa</taxon>
        <taxon>Ecdysozoa</taxon>
        <taxon>Arthropoda</taxon>
        <taxon>Hexapoda</taxon>
        <taxon>Insecta</taxon>
        <taxon>Pterygota</taxon>
        <taxon>Neoptera</taxon>
        <taxon>Endopterygota</taxon>
        <taxon>Lepidoptera</taxon>
        <taxon>Glossata</taxon>
        <taxon>Ditrysia</taxon>
        <taxon>Tineoidea</taxon>
        <taxon>Psychidae</taxon>
        <taxon>Oiketicinae</taxon>
        <taxon>Eumeta</taxon>
    </lineage>
</organism>
<evidence type="ECO:0000313" key="1">
    <source>
        <dbReference type="EMBL" id="GBP17545.1"/>
    </source>
</evidence>
<reference evidence="1 2" key="1">
    <citation type="journal article" date="2019" name="Commun. Biol.">
        <title>The bagworm genome reveals a unique fibroin gene that provides high tensile strength.</title>
        <authorList>
            <person name="Kono N."/>
            <person name="Nakamura H."/>
            <person name="Ohtoshi R."/>
            <person name="Tomita M."/>
            <person name="Numata K."/>
            <person name="Arakawa K."/>
        </authorList>
    </citation>
    <scope>NUCLEOTIDE SEQUENCE [LARGE SCALE GENOMIC DNA]</scope>
</reference>
<gene>
    <name evidence="1" type="ORF">EVAR_12256_1</name>
</gene>
<sequence>MQKDFRQEDGRAKRKRLAVILPILTLVAAAKTKLLLIPVLLTVLFIKKLLLLAALLLPSLLNTLKACKLHHGPSFFSQWGSSDSSDYNSDYGNSFSYSSNSNYGKDWASNRAYNVQKPRPTPMYITAPGAAVA</sequence>
<protein>
    <submittedName>
        <fullName evidence="1">Uncharacterized protein</fullName>
    </submittedName>
</protein>
<dbReference type="EMBL" id="BGZK01000088">
    <property type="protein sequence ID" value="GBP17545.1"/>
    <property type="molecule type" value="Genomic_DNA"/>
</dbReference>
<evidence type="ECO:0000313" key="2">
    <source>
        <dbReference type="Proteomes" id="UP000299102"/>
    </source>
</evidence>
<dbReference type="STRING" id="151549.A0A4C1TU49"/>
<keyword evidence="2" id="KW-1185">Reference proteome</keyword>
<name>A0A4C1TU49_EUMVA</name>
<dbReference type="AlphaFoldDB" id="A0A4C1TU49"/>